<dbReference type="PANTHER" id="PTHR10622:SF10">
    <property type="entry name" value="HET DOMAIN-CONTAINING PROTEIN"/>
    <property type="match status" value="1"/>
</dbReference>
<name>A0A9Q9EIV2_9PEZI</name>
<accession>A0A9Q9EIV2</accession>
<dbReference type="EMBL" id="CP099422">
    <property type="protein sequence ID" value="USW53161.1"/>
    <property type="molecule type" value="Genomic_DNA"/>
</dbReference>
<evidence type="ECO:0000313" key="2">
    <source>
        <dbReference type="EMBL" id="USW53161.1"/>
    </source>
</evidence>
<dbReference type="Proteomes" id="UP001056384">
    <property type="component" value="Chromosome 5"/>
</dbReference>
<dbReference type="Pfam" id="PF06985">
    <property type="entry name" value="HET"/>
    <property type="match status" value="1"/>
</dbReference>
<evidence type="ECO:0000259" key="1">
    <source>
        <dbReference type="Pfam" id="PF06985"/>
    </source>
</evidence>
<protein>
    <submittedName>
        <fullName evidence="2">Heterokaryon incompatibility</fullName>
    </submittedName>
</protein>
<dbReference type="AlphaFoldDB" id="A0A9Q9EIV2"/>
<evidence type="ECO:0000313" key="3">
    <source>
        <dbReference type="Proteomes" id="UP001056384"/>
    </source>
</evidence>
<keyword evidence="3" id="KW-1185">Reference proteome</keyword>
<sequence length="539" mass="61279">MWLLEAKSQRLVHFMDDRVVLCKYAVLSHTWQDEEVTFQDMQHAPALARQKHGYEKIDKVCQQAIADSLPFAWVDTCCINKESSAELSEAINSMFRWYSNAAVCYAYLTDVDIGGVNLSSTAAKATQFRALLKNSRWLTRGWTLQELIAPERTVFYDKNWHAIGDSTISNLQVAIADLTGIDTALLRDRRLLQGLPIGKRLSWAAERRTTREEDEAYSLLGILELNMPLLYGEGPRALLRLQEDVLNTTTDQSILHWTPTHPSHVGLLMAPEVNCFKHCGELLHRPDVFEDESHEVVSNGLRISLPMRNLPNESGVHVAALNCKTFTRQYDQAVLELRNIRPMHLAQTATRTDIYEVVRDQISPRFQPQSDWHNSDGSWKDDVILVKAIILKHSVSSVLRFDDNGQTDVVSAYPPHCWDHRRKQFFVLGNRSSRKDLVPSGYLHLRSKHVSTDFYLSFSQSRFGSKYSIELTDRLDEADAPKLRPKMTSSNVRLVLGNSKSAILASVLEADGRKQEHNTADISASKNTKILRVRIDTQL</sequence>
<feature type="domain" description="Heterokaryon incompatibility" evidence="1">
    <location>
        <begin position="24"/>
        <end position="110"/>
    </location>
</feature>
<reference evidence="2" key="1">
    <citation type="submission" date="2022-06" db="EMBL/GenBank/DDBJ databases">
        <title>Complete genome sequences of two strains of the flax pathogen Septoria linicola.</title>
        <authorList>
            <person name="Lapalu N."/>
            <person name="Simon A."/>
            <person name="Demenou B."/>
            <person name="Paumier D."/>
            <person name="Guillot M.-P."/>
            <person name="Gout L."/>
            <person name="Valade R."/>
        </authorList>
    </citation>
    <scope>NUCLEOTIDE SEQUENCE</scope>
    <source>
        <strain evidence="2">SE15195</strain>
    </source>
</reference>
<dbReference type="OrthoDB" id="20872at2759"/>
<dbReference type="InterPro" id="IPR010730">
    <property type="entry name" value="HET"/>
</dbReference>
<organism evidence="2 3">
    <name type="scientific">Septoria linicola</name>
    <dbReference type="NCBI Taxonomy" id="215465"/>
    <lineage>
        <taxon>Eukaryota</taxon>
        <taxon>Fungi</taxon>
        <taxon>Dikarya</taxon>
        <taxon>Ascomycota</taxon>
        <taxon>Pezizomycotina</taxon>
        <taxon>Dothideomycetes</taxon>
        <taxon>Dothideomycetidae</taxon>
        <taxon>Mycosphaerellales</taxon>
        <taxon>Mycosphaerellaceae</taxon>
        <taxon>Septoria</taxon>
    </lineage>
</organism>
<proteinExistence type="predicted"/>
<gene>
    <name evidence="2" type="ORF">Slin15195_G064800</name>
</gene>
<dbReference type="PANTHER" id="PTHR10622">
    <property type="entry name" value="HET DOMAIN-CONTAINING PROTEIN"/>
    <property type="match status" value="1"/>
</dbReference>